<dbReference type="InterPro" id="IPR036465">
    <property type="entry name" value="vWFA_dom_sf"/>
</dbReference>
<evidence type="ECO:0000256" key="1">
    <source>
        <dbReference type="ARBA" id="ARBA00022475"/>
    </source>
</evidence>
<gene>
    <name evidence="8" type="ORF">E6H05_01355</name>
</gene>
<dbReference type="Pfam" id="PF13519">
    <property type="entry name" value="VWA_2"/>
    <property type="match status" value="1"/>
</dbReference>
<feature type="domain" description="VWFA" evidence="7">
    <location>
        <begin position="176"/>
        <end position="371"/>
    </location>
</feature>
<comment type="caution">
    <text evidence="8">The sequence shown here is derived from an EMBL/GenBank/DDBJ whole genome shotgun (WGS) entry which is preliminary data.</text>
</comment>
<keyword evidence="2 6" id="KW-0812">Transmembrane</keyword>
<keyword evidence="4 6" id="KW-0472">Membrane</keyword>
<feature type="region of interest" description="Disordered" evidence="5">
    <location>
        <begin position="46"/>
        <end position="84"/>
    </location>
</feature>
<dbReference type="InterPro" id="IPR050768">
    <property type="entry name" value="UPF0353/GerABKA_families"/>
</dbReference>
<dbReference type="SMART" id="SM00327">
    <property type="entry name" value="VWA"/>
    <property type="match status" value="1"/>
</dbReference>
<evidence type="ECO:0000259" key="7">
    <source>
        <dbReference type="PROSITE" id="PS50234"/>
    </source>
</evidence>
<feature type="transmembrane region" description="Helical" evidence="6">
    <location>
        <begin position="384"/>
        <end position="405"/>
    </location>
</feature>
<dbReference type="PANTHER" id="PTHR22550:SF5">
    <property type="entry name" value="LEUCINE ZIPPER PROTEIN 4"/>
    <property type="match status" value="1"/>
</dbReference>
<dbReference type="Proteomes" id="UP000318834">
    <property type="component" value="Unassembled WGS sequence"/>
</dbReference>
<evidence type="ECO:0000256" key="5">
    <source>
        <dbReference type="SAM" id="MobiDB-lite"/>
    </source>
</evidence>
<reference evidence="8 9" key="1">
    <citation type="journal article" date="2019" name="Nat. Microbiol.">
        <title>Mediterranean grassland soil C-N compound turnover is dependent on rainfall and depth, and is mediated by genomically divergent microorganisms.</title>
        <authorList>
            <person name="Diamond S."/>
            <person name="Andeer P.F."/>
            <person name="Li Z."/>
            <person name="Crits-Christoph A."/>
            <person name="Burstein D."/>
            <person name="Anantharaman K."/>
            <person name="Lane K.R."/>
            <person name="Thomas B.C."/>
            <person name="Pan C."/>
            <person name="Northen T.R."/>
            <person name="Banfield J.F."/>
        </authorList>
    </citation>
    <scope>NUCLEOTIDE SEQUENCE [LARGE SCALE GENOMIC DNA]</scope>
    <source>
        <strain evidence="8">NP_8</strain>
    </source>
</reference>
<dbReference type="AlphaFoldDB" id="A0A537J0H8"/>
<dbReference type="InterPro" id="IPR002035">
    <property type="entry name" value="VWF_A"/>
</dbReference>
<evidence type="ECO:0000256" key="3">
    <source>
        <dbReference type="ARBA" id="ARBA00022989"/>
    </source>
</evidence>
<name>A0A537J0H8_9BACT</name>
<dbReference type="EMBL" id="VBAP01000007">
    <property type="protein sequence ID" value="TMI77033.1"/>
    <property type="molecule type" value="Genomic_DNA"/>
</dbReference>
<evidence type="ECO:0000313" key="8">
    <source>
        <dbReference type="EMBL" id="TMI77033.1"/>
    </source>
</evidence>
<sequence>MSATAVAARTPTTTTMPARMRCRRKDDAVPASGRILIFVTTRSLHTSNDCGDQLRSTRQRSSATGPRPDPPTAGRRAPAFSHRTPHSTGMDLTFAWPAFLWALLSLPLLAAGYARLLRRASRYAVIFSTTTALIAAHRPSRLRHLPPMLLAISLALLMVSAARPVLPLPVPANRSAIMLALDVSGSMRSTDIAPSRLEAAKSSAKAFLRSLPASVRAGLVVFAGYTVLLAPPGTEHARIEALIDGVSTARRTAIGDGLIEAVAALPGRVRPNADGTLPALPATPLPPGMVVLLSDGRSNAGIDPLLAADLAAQQQVTVYTVGVGARVTPDNTWTIGGTLDEETLQAMASRTGGTYYHASSAQGLHDVYRKLARSLGWERRPTEVSAAVAGLAALLLAAALAASWLRVHPLGT</sequence>
<proteinExistence type="predicted"/>
<dbReference type="PROSITE" id="PS50234">
    <property type="entry name" value="VWFA"/>
    <property type="match status" value="1"/>
</dbReference>
<feature type="transmembrane region" description="Helical" evidence="6">
    <location>
        <begin position="92"/>
        <end position="114"/>
    </location>
</feature>
<keyword evidence="3 6" id="KW-1133">Transmembrane helix</keyword>
<dbReference type="Gene3D" id="3.40.50.410">
    <property type="entry name" value="von Willebrand factor, type A domain"/>
    <property type="match status" value="1"/>
</dbReference>
<evidence type="ECO:0000256" key="2">
    <source>
        <dbReference type="ARBA" id="ARBA00022692"/>
    </source>
</evidence>
<evidence type="ECO:0000256" key="4">
    <source>
        <dbReference type="ARBA" id="ARBA00023136"/>
    </source>
</evidence>
<feature type="compositionally biased region" description="Polar residues" evidence="5">
    <location>
        <begin position="46"/>
        <end position="64"/>
    </location>
</feature>
<organism evidence="8 9">
    <name type="scientific">Candidatus Segetimicrobium genomatis</name>
    <dbReference type="NCBI Taxonomy" id="2569760"/>
    <lineage>
        <taxon>Bacteria</taxon>
        <taxon>Bacillati</taxon>
        <taxon>Candidatus Sysuimicrobiota</taxon>
        <taxon>Candidatus Sysuimicrobiia</taxon>
        <taxon>Candidatus Sysuimicrobiales</taxon>
        <taxon>Candidatus Segetimicrobiaceae</taxon>
        <taxon>Candidatus Segetimicrobium</taxon>
    </lineage>
</organism>
<protein>
    <submittedName>
        <fullName evidence="8">VWA domain-containing protein</fullName>
    </submittedName>
</protein>
<evidence type="ECO:0000256" key="6">
    <source>
        <dbReference type="SAM" id="Phobius"/>
    </source>
</evidence>
<keyword evidence="1" id="KW-1003">Cell membrane</keyword>
<accession>A0A537J0H8</accession>
<evidence type="ECO:0000313" key="9">
    <source>
        <dbReference type="Proteomes" id="UP000318834"/>
    </source>
</evidence>
<dbReference type="SUPFAM" id="SSF53300">
    <property type="entry name" value="vWA-like"/>
    <property type="match status" value="1"/>
</dbReference>
<dbReference type="PANTHER" id="PTHR22550">
    <property type="entry name" value="SPORE GERMINATION PROTEIN"/>
    <property type="match status" value="1"/>
</dbReference>